<feature type="region of interest" description="Disordered" evidence="1">
    <location>
        <begin position="1"/>
        <end position="30"/>
    </location>
</feature>
<dbReference type="EMBL" id="JAAMPI010000346">
    <property type="protein sequence ID" value="KAF4632459.1"/>
    <property type="molecule type" value="Genomic_DNA"/>
</dbReference>
<dbReference type="Pfam" id="PF12224">
    <property type="entry name" value="Amidoligase_2"/>
    <property type="match status" value="2"/>
</dbReference>
<evidence type="ECO:0000313" key="2">
    <source>
        <dbReference type="EMBL" id="KAF4632459.1"/>
    </source>
</evidence>
<feature type="region of interest" description="Disordered" evidence="1">
    <location>
        <begin position="256"/>
        <end position="280"/>
    </location>
</feature>
<accession>A0A8H4W6A0</accession>
<gene>
    <name evidence="2" type="ORF">G7Y89_g5672</name>
</gene>
<sequence length="394" mass="44686">MSLPSSRPEPQSCNPPFDQKNAQTPTLSPSPKPLTFGIELEFIIPSFSYPHSQERNKNHYNLAAGPYPRPTTNVREHIALTLSTIPCISEVKIFAPDSPSSPYSTWSLERDLYLRSPSPKEGETWFGVELNSPVLTFGSEAFEIIKQVCQKLNSTYNLSVNESCGFHVHVGDGFEGFNAEVIRNLLVTLWVFEPLLDRLHPKHRRENNDFCPSLRETSQLKNSTVEKHPLADQKTIARLGLEELLKPVRFEEEALGDLENTPFPPSPSYSSDKEDSEGKHNKHDLIFLSAPVPPFGAEGGGRGRVHLENLLRAHDKKTVEFRQHEGTLDTERIEMWVRVCVAIVEFARKTPALRLERLWREKVGDENFAVADMLRLLGLDEYVVKFYVKQIEVG</sequence>
<dbReference type="InterPro" id="IPR022025">
    <property type="entry name" value="Amidoligase_2"/>
</dbReference>
<dbReference type="PANTHER" id="PTHR36847">
    <property type="entry name" value="AMIDOLIGASE ENZYME"/>
    <property type="match status" value="1"/>
</dbReference>
<evidence type="ECO:0000313" key="3">
    <source>
        <dbReference type="Proteomes" id="UP000566819"/>
    </source>
</evidence>
<reference evidence="2 3" key="1">
    <citation type="submission" date="2020-03" db="EMBL/GenBank/DDBJ databases">
        <title>Draft Genome Sequence of Cudoniella acicularis.</title>
        <authorList>
            <person name="Buettner E."/>
            <person name="Kellner H."/>
        </authorList>
    </citation>
    <scope>NUCLEOTIDE SEQUENCE [LARGE SCALE GENOMIC DNA]</scope>
    <source>
        <strain evidence="2 3">DSM 108380</strain>
    </source>
</reference>
<dbReference type="OrthoDB" id="412402at2759"/>
<dbReference type="Proteomes" id="UP000566819">
    <property type="component" value="Unassembled WGS sequence"/>
</dbReference>
<feature type="compositionally biased region" description="Basic and acidic residues" evidence="1">
    <location>
        <begin position="271"/>
        <end position="280"/>
    </location>
</feature>
<dbReference type="AlphaFoldDB" id="A0A8H4W6A0"/>
<proteinExistence type="predicted"/>
<organism evidence="2 3">
    <name type="scientific">Cudoniella acicularis</name>
    <dbReference type="NCBI Taxonomy" id="354080"/>
    <lineage>
        <taxon>Eukaryota</taxon>
        <taxon>Fungi</taxon>
        <taxon>Dikarya</taxon>
        <taxon>Ascomycota</taxon>
        <taxon>Pezizomycotina</taxon>
        <taxon>Leotiomycetes</taxon>
        <taxon>Helotiales</taxon>
        <taxon>Tricladiaceae</taxon>
        <taxon>Cudoniella</taxon>
    </lineage>
</organism>
<name>A0A8H4W6A0_9HELO</name>
<dbReference type="PANTHER" id="PTHR36847:SF1">
    <property type="entry name" value="AMIDOLIGASE ENZYME"/>
    <property type="match status" value="1"/>
</dbReference>
<comment type="caution">
    <text evidence="2">The sequence shown here is derived from an EMBL/GenBank/DDBJ whole genome shotgun (WGS) entry which is preliminary data.</text>
</comment>
<keyword evidence="3" id="KW-1185">Reference proteome</keyword>
<protein>
    <submittedName>
        <fullName evidence="2">Uncharacterized protein</fullName>
    </submittedName>
</protein>
<feature type="compositionally biased region" description="Polar residues" evidence="1">
    <location>
        <begin position="1"/>
        <end position="14"/>
    </location>
</feature>
<evidence type="ECO:0000256" key="1">
    <source>
        <dbReference type="SAM" id="MobiDB-lite"/>
    </source>
</evidence>